<name>A5CLX4_CLAM3</name>
<organism evidence="2 3">
    <name type="scientific">Clavibacter michiganensis subsp. michiganensis (strain NCPPB 382)</name>
    <dbReference type="NCBI Taxonomy" id="443906"/>
    <lineage>
        <taxon>Bacteria</taxon>
        <taxon>Bacillati</taxon>
        <taxon>Actinomycetota</taxon>
        <taxon>Actinomycetes</taxon>
        <taxon>Micrococcales</taxon>
        <taxon>Microbacteriaceae</taxon>
        <taxon>Clavibacter</taxon>
    </lineage>
</organism>
<keyword evidence="3" id="KW-1185">Reference proteome</keyword>
<evidence type="ECO:0000313" key="3">
    <source>
        <dbReference type="Proteomes" id="UP000001564"/>
    </source>
</evidence>
<feature type="compositionally biased region" description="Basic and acidic residues" evidence="1">
    <location>
        <begin position="11"/>
        <end position="21"/>
    </location>
</feature>
<protein>
    <submittedName>
        <fullName evidence="2">Uncharacterized protein</fullName>
    </submittedName>
</protein>
<dbReference type="AlphaFoldDB" id="A5CLX4"/>
<feature type="compositionally biased region" description="Basic and acidic residues" evidence="1">
    <location>
        <begin position="77"/>
        <end position="87"/>
    </location>
</feature>
<feature type="compositionally biased region" description="Basic and acidic residues" evidence="1">
    <location>
        <begin position="97"/>
        <end position="109"/>
    </location>
</feature>
<dbReference type="KEGG" id="cmi:CMM_0040"/>
<reference evidence="2 3" key="1">
    <citation type="journal article" date="2008" name="J. Bacteriol.">
        <title>The genome sequence of the tomato-pathogenic actinomycete Clavibacter michiganensis subsp. michiganensis NCPPB382 reveals a large island involved in pathogenicity.</title>
        <authorList>
            <person name="Gartemann K.H."/>
            <person name="Abt B."/>
            <person name="Bekel T."/>
            <person name="Burger A."/>
            <person name="Engemann J."/>
            <person name="Flugel M."/>
            <person name="Gaigalat L."/>
            <person name="Goesmann A."/>
            <person name="Grafen I."/>
            <person name="Kalinowski J."/>
            <person name="Kaup O."/>
            <person name="Kirchner O."/>
            <person name="Krause L."/>
            <person name="Linke B."/>
            <person name="McHardy A."/>
            <person name="Meyer F."/>
            <person name="Pohle S."/>
            <person name="Ruckert C."/>
            <person name="Schneiker S."/>
            <person name="Zellermann E.M."/>
            <person name="Puhler A."/>
            <person name="Eichenlaub R."/>
            <person name="Kaiser O."/>
            <person name="Bartels D."/>
        </authorList>
    </citation>
    <scope>NUCLEOTIDE SEQUENCE [LARGE SCALE GENOMIC DNA]</scope>
    <source>
        <strain evidence="2 3">NCPPB 382</strain>
    </source>
</reference>
<feature type="region of interest" description="Disordered" evidence="1">
    <location>
        <begin position="69"/>
        <end position="109"/>
    </location>
</feature>
<dbReference type="Proteomes" id="UP000001564">
    <property type="component" value="Chromosome"/>
</dbReference>
<gene>
    <name evidence="2" type="ordered locus">CMM_0040</name>
</gene>
<sequence length="109" mass="11893">MDPARGPARARVRDAAPRGARDPFTFEAYADARDELGQRIWPRREESLNLAAAWMIQNSDRLISFAGQHAAAASDVDGPREPGDVGADRLPGGYEEADLHGRDRRLPAG</sequence>
<proteinExistence type="predicted"/>
<accession>A5CLX4</accession>
<dbReference type="EMBL" id="AM711867">
    <property type="protein sequence ID" value="CAN00052.1"/>
    <property type="molecule type" value="Genomic_DNA"/>
</dbReference>
<dbReference type="HOGENOM" id="CLU_2179178_0_0_11"/>
<evidence type="ECO:0000256" key="1">
    <source>
        <dbReference type="SAM" id="MobiDB-lite"/>
    </source>
</evidence>
<evidence type="ECO:0000313" key="2">
    <source>
        <dbReference type="EMBL" id="CAN00052.1"/>
    </source>
</evidence>
<feature type="region of interest" description="Disordered" evidence="1">
    <location>
        <begin position="1"/>
        <end position="21"/>
    </location>
</feature>